<accession>A0A1V4KXA7</accession>
<evidence type="ECO:0000313" key="3">
    <source>
        <dbReference type="Proteomes" id="UP000190648"/>
    </source>
</evidence>
<sequence>MSRRATSGLGGRKEKRMSLEKISNFAPWDVSGGQSSSLAPRPRENRSPDGRTIRNVSCRKFSDGYRMYSGSTFMSFY</sequence>
<dbReference type="Proteomes" id="UP000190648">
    <property type="component" value="Unassembled WGS sequence"/>
</dbReference>
<evidence type="ECO:0000313" key="2">
    <source>
        <dbReference type="EMBL" id="OPJ89030.1"/>
    </source>
</evidence>
<reference evidence="2 3" key="1">
    <citation type="submission" date="2016-02" db="EMBL/GenBank/DDBJ databases">
        <title>Band-tailed pigeon sequencing and assembly.</title>
        <authorList>
            <person name="Soares A.E."/>
            <person name="Novak B.J."/>
            <person name="Rice E.S."/>
            <person name="O'Connell B."/>
            <person name="Chang D."/>
            <person name="Weber S."/>
            <person name="Shapiro B."/>
        </authorList>
    </citation>
    <scope>NUCLEOTIDE SEQUENCE [LARGE SCALE GENOMIC DNA]</scope>
    <source>
        <strain evidence="2">BTP2013</strain>
        <tissue evidence="2">Blood</tissue>
    </source>
</reference>
<gene>
    <name evidence="2" type="ORF">AV530_019131</name>
</gene>
<proteinExistence type="predicted"/>
<name>A0A1V4KXA7_PATFA</name>
<dbReference type="EMBL" id="LSYS01001493">
    <property type="protein sequence ID" value="OPJ89030.1"/>
    <property type="molecule type" value="Genomic_DNA"/>
</dbReference>
<evidence type="ECO:0000256" key="1">
    <source>
        <dbReference type="SAM" id="MobiDB-lite"/>
    </source>
</evidence>
<comment type="caution">
    <text evidence="2">The sequence shown here is derived from an EMBL/GenBank/DDBJ whole genome shotgun (WGS) entry which is preliminary data.</text>
</comment>
<dbReference type="AlphaFoldDB" id="A0A1V4KXA7"/>
<feature type="compositionally biased region" description="Basic and acidic residues" evidence="1">
    <location>
        <begin position="41"/>
        <end position="52"/>
    </location>
</feature>
<protein>
    <submittedName>
        <fullName evidence="2">Uncharacterized protein</fullName>
    </submittedName>
</protein>
<organism evidence="2 3">
    <name type="scientific">Patagioenas fasciata monilis</name>
    <dbReference type="NCBI Taxonomy" id="372326"/>
    <lineage>
        <taxon>Eukaryota</taxon>
        <taxon>Metazoa</taxon>
        <taxon>Chordata</taxon>
        <taxon>Craniata</taxon>
        <taxon>Vertebrata</taxon>
        <taxon>Euteleostomi</taxon>
        <taxon>Archelosauria</taxon>
        <taxon>Archosauria</taxon>
        <taxon>Dinosauria</taxon>
        <taxon>Saurischia</taxon>
        <taxon>Theropoda</taxon>
        <taxon>Coelurosauria</taxon>
        <taxon>Aves</taxon>
        <taxon>Neognathae</taxon>
        <taxon>Neoaves</taxon>
        <taxon>Columbimorphae</taxon>
        <taxon>Columbiformes</taxon>
        <taxon>Columbidae</taxon>
        <taxon>Patagioenas</taxon>
    </lineage>
</organism>
<keyword evidence="3" id="KW-1185">Reference proteome</keyword>
<feature type="region of interest" description="Disordered" evidence="1">
    <location>
        <begin position="25"/>
        <end position="54"/>
    </location>
</feature>